<dbReference type="Pfam" id="PF00326">
    <property type="entry name" value="Peptidase_S9"/>
    <property type="match status" value="1"/>
</dbReference>
<comment type="caution">
    <text evidence="4">The sequence shown here is derived from an EMBL/GenBank/DDBJ whole genome shotgun (WGS) entry which is preliminary data.</text>
</comment>
<feature type="signal peptide" evidence="1">
    <location>
        <begin position="1"/>
        <end position="28"/>
    </location>
</feature>
<sequence>MTTRLTFRAGLAGLLLATTAFAPCAVYAAENQKSAPAMQNSLTFERVFASPSLDGPAPREVKISPDGRWLTLLRNRSDDRERYDLWGYERATGEWRMLVDSLKLGSGRELSEAEKMQRERKRVGSLKGIVSYGWSKDGKAILVPLDGDLWLATLDGSVRRLTDSPEDELNAALSPKGRYLSFVRDQRLYVGPLSGVAPKAVTPEEPARTVHWGEAEFVAQEEMDRFAGYWWSPEESRIAVERFDEAPVGVVTRAAIGAEGTKVFEQRYPAAGTPNALVSLHLMNPDGSGLVKVDLGSDPDIYLARVDWAPDGRTLFVQREDRAQSKIDMLAVDPATGRSRVLFTEHAPRVSPNGTWVNLSSNYRFLKDGSLVWWSERDGFGHLYRFKDGTFSQLTSGRWVVTGLVGVDEAKGRIYFTGTKDSVLAPQLYALDLARPAAPERLTDPGFANAAVASADATTFYVTRSSSTQPAQSYVADATGKRLAWVEENRVEGTHPYAPYLAAHRETTFGTIKADDGSDLHWLMITPKMEPGKHYPVFFEHYGGPHAQTVSKGWLGALPQAIVAKGYIYFRLDNRGSANRGVAFESQIRNAMGTVEVADQRAGAKYLKTLPFVDPAKIATYGWSYGGYMTLKMLESDPGLYAAGISGAPVTKWELYDTSYTERYLGDPRKQPEVYRAADAIENAPKIADPLLLMHGMADDNVVFENSTALIAKMQASSTQFEMMLYPGQTHSAVRGSTARHVWETIFAFLGRHGVKPE</sequence>
<dbReference type="InterPro" id="IPR050278">
    <property type="entry name" value="Serine_Prot_S9B/DPPIV"/>
</dbReference>
<evidence type="ECO:0000256" key="1">
    <source>
        <dbReference type="SAM" id="SignalP"/>
    </source>
</evidence>
<reference evidence="4 5" key="1">
    <citation type="submission" date="2024-09" db="EMBL/GenBank/DDBJ databases">
        <authorList>
            <person name="Sun Q."/>
            <person name="Mori K."/>
        </authorList>
    </citation>
    <scope>NUCLEOTIDE SEQUENCE [LARGE SCALE GENOMIC DNA]</scope>
    <source>
        <strain evidence="4 5">CICC 11035S</strain>
    </source>
</reference>
<protein>
    <submittedName>
        <fullName evidence="4">DPP IV N-terminal domain-containing protein</fullName>
    </submittedName>
</protein>
<evidence type="ECO:0000313" key="5">
    <source>
        <dbReference type="Proteomes" id="UP001589858"/>
    </source>
</evidence>
<dbReference type="Gene3D" id="2.140.10.30">
    <property type="entry name" value="Dipeptidylpeptidase IV, N-terminal domain"/>
    <property type="match status" value="1"/>
</dbReference>
<keyword evidence="1" id="KW-0732">Signal</keyword>
<dbReference type="PANTHER" id="PTHR11731">
    <property type="entry name" value="PROTEASE FAMILY S9B,C DIPEPTIDYL-PEPTIDASE IV-RELATED"/>
    <property type="match status" value="1"/>
</dbReference>
<dbReference type="Gene3D" id="3.40.50.1820">
    <property type="entry name" value="alpha/beta hydrolase"/>
    <property type="match status" value="1"/>
</dbReference>
<organism evidence="4 5">
    <name type="scientific">Novosphingobium clariflavum</name>
    <dbReference type="NCBI Taxonomy" id="2029884"/>
    <lineage>
        <taxon>Bacteria</taxon>
        <taxon>Pseudomonadati</taxon>
        <taxon>Pseudomonadota</taxon>
        <taxon>Alphaproteobacteria</taxon>
        <taxon>Sphingomonadales</taxon>
        <taxon>Sphingomonadaceae</taxon>
        <taxon>Novosphingobium</taxon>
    </lineage>
</organism>
<dbReference type="Pfam" id="PF00930">
    <property type="entry name" value="DPPIV_N"/>
    <property type="match status" value="1"/>
</dbReference>
<dbReference type="InterPro" id="IPR001375">
    <property type="entry name" value="Peptidase_S9_cat"/>
</dbReference>
<dbReference type="RefSeq" id="WP_379489439.1">
    <property type="nucleotide sequence ID" value="NZ_JAPCWC010000005.1"/>
</dbReference>
<evidence type="ECO:0000259" key="2">
    <source>
        <dbReference type="Pfam" id="PF00326"/>
    </source>
</evidence>
<dbReference type="EMBL" id="JBHLTM010000085">
    <property type="protein sequence ID" value="MFC0687433.1"/>
    <property type="molecule type" value="Genomic_DNA"/>
</dbReference>
<dbReference type="Proteomes" id="UP001589858">
    <property type="component" value="Unassembled WGS sequence"/>
</dbReference>
<dbReference type="InterPro" id="IPR029058">
    <property type="entry name" value="AB_hydrolase_fold"/>
</dbReference>
<name>A0ABV6SHA0_9SPHN</name>
<feature type="chain" id="PRO_5047145159" evidence="1">
    <location>
        <begin position="29"/>
        <end position="758"/>
    </location>
</feature>
<evidence type="ECO:0000313" key="4">
    <source>
        <dbReference type="EMBL" id="MFC0687433.1"/>
    </source>
</evidence>
<keyword evidence="5" id="KW-1185">Reference proteome</keyword>
<gene>
    <name evidence="4" type="ORF">ACFFF8_22855</name>
</gene>
<evidence type="ECO:0000259" key="3">
    <source>
        <dbReference type="Pfam" id="PF00930"/>
    </source>
</evidence>
<dbReference type="SUPFAM" id="SSF53474">
    <property type="entry name" value="alpha/beta-Hydrolases"/>
    <property type="match status" value="1"/>
</dbReference>
<feature type="domain" description="Dipeptidylpeptidase IV N-terminal" evidence="3">
    <location>
        <begin position="144"/>
        <end position="470"/>
    </location>
</feature>
<feature type="domain" description="Peptidase S9 prolyl oligopeptidase catalytic" evidence="2">
    <location>
        <begin position="561"/>
        <end position="753"/>
    </location>
</feature>
<dbReference type="InterPro" id="IPR002469">
    <property type="entry name" value="Peptidase_S9B_N"/>
</dbReference>
<proteinExistence type="predicted"/>
<dbReference type="SUPFAM" id="SSF82171">
    <property type="entry name" value="DPP6 N-terminal domain-like"/>
    <property type="match status" value="1"/>
</dbReference>
<accession>A0ABV6SHA0</accession>
<dbReference type="PANTHER" id="PTHR11731:SF193">
    <property type="entry name" value="DIPEPTIDYL PEPTIDASE 9"/>
    <property type="match status" value="1"/>
</dbReference>